<dbReference type="Pfam" id="PF10543">
    <property type="entry name" value="ORF6N"/>
    <property type="match status" value="1"/>
</dbReference>
<sequence length="180" mass="21500">MANEIHQYTIPDEIILNQIYYLRGHKIMLDTDLAELYEVETKQLKRQVRRNIERFPEDFMFELTDIEYGSLRSQIGTLKRGEHSKYLPMAFTEQGVAMLSSVLNSRRAISVNIQIIRIFTKLRQMFIDNTDLRLEIEKIKTKLDNHDKNMEIVFQYLDELVQKKEEPKIRKRIGYKSDDI</sequence>
<keyword evidence="3" id="KW-1185">Reference proteome</keyword>
<comment type="caution">
    <text evidence="2">The sequence shown here is derived from an EMBL/GenBank/DDBJ whole genome shotgun (WGS) entry which is preliminary data.</text>
</comment>
<feature type="domain" description="KilA-N DNA-binding" evidence="1">
    <location>
        <begin position="17"/>
        <end position="102"/>
    </location>
</feature>
<evidence type="ECO:0000259" key="1">
    <source>
        <dbReference type="Pfam" id="PF10543"/>
    </source>
</evidence>
<reference evidence="2 3" key="1">
    <citation type="submission" date="2020-09" db="EMBL/GenBank/DDBJ databases">
        <title>Novel species of Mucilaginibacter isolated from a glacier on the Tibetan Plateau.</title>
        <authorList>
            <person name="Liu Q."/>
            <person name="Xin Y.-H."/>
        </authorList>
    </citation>
    <scope>NUCLEOTIDE SEQUENCE [LARGE SCALE GENOMIC DNA]</scope>
    <source>
        <strain evidence="2 3">ZT4R22</strain>
    </source>
</reference>
<accession>A0ABR7WUM8</accession>
<dbReference type="EMBL" id="JACWMY010000007">
    <property type="protein sequence ID" value="MBD1365242.1"/>
    <property type="molecule type" value="Genomic_DNA"/>
</dbReference>
<evidence type="ECO:0000313" key="3">
    <source>
        <dbReference type="Proteomes" id="UP000606600"/>
    </source>
</evidence>
<proteinExistence type="predicted"/>
<protein>
    <submittedName>
        <fullName evidence="2">ORF6N domain-containing protein</fullName>
    </submittedName>
</protein>
<name>A0ABR7WUM8_9SPHI</name>
<dbReference type="RefSeq" id="WP_191189898.1">
    <property type="nucleotide sequence ID" value="NZ_JACWMY010000007.1"/>
</dbReference>
<evidence type="ECO:0000313" key="2">
    <source>
        <dbReference type="EMBL" id="MBD1365242.1"/>
    </source>
</evidence>
<gene>
    <name evidence="2" type="ORF">IDJ77_15610</name>
</gene>
<dbReference type="InterPro" id="IPR018873">
    <property type="entry name" value="KilA-N_DNA-bd_domain"/>
</dbReference>
<organism evidence="2 3">
    <name type="scientific">Mucilaginibacter pankratovii</name>
    <dbReference type="NCBI Taxonomy" id="2772110"/>
    <lineage>
        <taxon>Bacteria</taxon>
        <taxon>Pseudomonadati</taxon>
        <taxon>Bacteroidota</taxon>
        <taxon>Sphingobacteriia</taxon>
        <taxon>Sphingobacteriales</taxon>
        <taxon>Sphingobacteriaceae</taxon>
        <taxon>Mucilaginibacter</taxon>
    </lineage>
</organism>
<dbReference type="Proteomes" id="UP000606600">
    <property type="component" value="Unassembled WGS sequence"/>
</dbReference>